<feature type="region of interest" description="Disordered" evidence="1">
    <location>
        <begin position="386"/>
        <end position="415"/>
    </location>
</feature>
<feature type="compositionally biased region" description="Basic residues" evidence="1">
    <location>
        <begin position="634"/>
        <end position="658"/>
    </location>
</feature>
<dbReference type="PANTHER" id="PTHR21494">
    <property type="entry name" value="ACTIVATING SIGNAL COINTEGRATOR 1 COMPLEX SUBUNIT 2 ASC-1 COMPLEX SUBUNIT P100"/>
    <property type="match status" value="1"/>
</dbReference>
<dbReference type="OrthoDB" id="5577209at2759"/>
<comment type="caution">
    <text evidence="3">The sequence shown here is derived from an EMBL/GenBank/DDBJ whole genome shotgun (WGS) entry which is preliminary data.</text>
</comment>
<accession>A0A084FUY3</accession>
<dbReference type="HOGENOM" id="CLU_026590_0_0_1"/>
<feature type="compositionally biased region" description="Basic residues" evidence="1">
    <location>
        <begin position="597"/>
        <end position="614"/>
    </location>
</feature>
<dbReference type="AlphaFoldDB" id="A0A084FUY3"/>
<reference evidence="3 4" key="1">
    <citation type="journal article" date="2014" name="Genome Announc.">
        <title>Draft genome sequence of the pathogenic fungus Scedosporium apiospermum.</title>
        <authorList>
            <person name="Vandeputte P."/>
            <person name="Ghamrawi S."/>
            <person name="Rechenmann M."/>
            <person name="Iltis A."/>
            <person name="Giraud S."/>
            <person name="Fleury M."/>
            <person name="Thornton C."/>
            <person name="Delhaes L."/>
            <person name="Meyer W."/>
            <person name="Papon N."/>
            <person name="Bouchara J.P."/>
        </authorList>
    </citation>
    <scope>NUCLEOTIDE SEQUENCE [LARGE SCALE GENOMIC DNA]</scope>
    <source>
        <strain evidence="3 4">IHEM 14462</strain>
    </source>
</reference>
<protein>
    <recommendedName>
        <fullName evidence="2">CUE domain-containing protein</fullName>
    </recommendedName>
</protein>
<evidence type="ECO:0000259" key="2">
    <source>
        <dbReference type="PROSITE" id="PS51140"/>
    </source>
</evidence>
<dbReference type="InterPro" id="IPR009060">
    <property type="entry name" value="UBA-like_sf"/>
</dbReference>
<evidence type="ECO:0000313" key="4">
    <source>
        <dbReference type="Proteomes" id="UP000028545"/>
    </source>
</evidence>
<dbReference type="PROSITE" id="PS51140">
    <property type="entry name" value="CUE"/>
    <property type="match status" value="1"/>
</dbReference>
<proteinExistence type="predicted"/>
<feature type="region of interest" description="Disordered" evidence="1">
    <location>
        <begin position="575"/>
        <end position="665"/>
    </location>
</feature>
<dbReference type="GO" id="GO:0043130">
    <property type="term" value="F:ubiquitin binding"/>
    <property type="evidence" value="ECO:0007669"/>
    <property type="project" value="InterPro"/>
</dbReference>
<dbReference type="InterPro" id="IPR041800">
    <property type="entry name" value="ASCC2_CUE"/>
</dbReference>
<dbReference type="GeneID" id="27719384"/>
<dbReference type="Proteomes" id="UP000028545">
    <property type="component" value="Unassembled WGS sequence"/>
</dbReference>
<dbReference type="InterPro" id="IPR052586">
    <property type="entry name" value="ASCC2"/>
</dbReference>
<dbReference type="KEGG" id="sapo:SAPIO_CDS10210"/>
<feature type="domain" description="CUE" evidence="2">
    <location>
        <begin position="336"/>
        <end position="379"/>
    </location>
</feature>
<name>A0A084FUY3_PSEDA</name>
<evidence type="ECO:0000313" key="3">
    <source>
        <dbReference type="EMBL" id="KEZ38895.1"/>
    </source>
</evidence>
<dbReference type="VEuPathDB" id="FungiDB:SAPIO_CDS10210"/>
<dbReference type="SMART" id="SM00546">
    <property type="entry name" value="CUE"/>
    <property type="match status" value="1"/>
</dbReference>
<dbReference type="RefSeq" id="XP_016638694.1">
    <property type="nucleotide sequence ID" value="XM_016783845.1"/>
</dbReference>
<dbReference type="OMA" id="KMSLVTQ"/>
<dbReference type="PANTHER" id="PTHR21494:SF0">
    <property type="entry name" value="ACTIVATING SIGNAL COINTEGRATOR 1 COMPLEX SUBUNIT 2"/>
    <property type="match status" value="1"/>
</dbReference>
<dbReference type="InterPro" id="IPR003892">
    <property type="entry name" value="CUE"/>
</dbReference>
<evidence type="ECO:0000256" key="1">
    <source>
        <dbReference type="SAM" id="MobiDB-lite"/>
    </source>
</evidence>
<dbReference type="EMBL" id="JOWA01000165">
    <property type="protein sequence ID" value="KEZ38895.1"/>
    <property type="molecule type" value="Genomic_DNA"/>
</dbReference>
<dbReference type="CDD" id="cd14364">
    <property type="entry name" value="CUE_ASCC2"/>
    <property type="match status" value="1"/>
</dbReference>
<dbReference type="Pfam" id="PF02845">
    <property type="entry name" value="CUE"/>
    <property type="match status" value="1"/>
</dbReference>
<dbReference type="Gene3D" id="1.10.8.10">
    <property type="entry name" value="DNA helicase RuvA subunit, C-terminal domain"/>
    <property type="match status" value="1"/>
</dbReference>
<organism evidence="3 4">
    <name type="scientific">Pseudallescheria apiosperma</name>
    <name type="common">Scedosporium apiospermum</name>
    <dbReference type="NCBI Taxonomy" id="563466"/>
    <lineage>
        <taxon>Eukaryota</taxon>
        <taxon>Fungi</taxon>
        <taxon>Dikarya</taxon>
        <taxon>Ascomycota</taxon>
        <taxon>Pezizomycotina</taxon>
        <taxon>Sordariomycetes</taxon>
        <taxon>Hypocreomycetidae</taxon>
        <taxon>Microascales</taxon>
        <taxon>Microascaceae</taxon>
        <taxon>Scedosporium</taxon>
    </lineage>
</organism>
<keyword evidence="4" id="KW-1185">Reference proteome</keyword>
<dbReference type="SUPFAM" id="SSF46934">
    <property type="entry name" value="UBA-like"/>
    <property type="match status" value="1"/>
</dbReference>
<gene>
    <name evidence="3" type="ORF">SAPIO_CDS10210</name>
</gene>
<sequence length="665" mass="72754">MAQSLPPFAPFPISTWRDNLPPSDWITCQVAWSTLATAYLELPDAELKAKLSKDSSSTDFLLAFADEVSQHGTTILGSSPASKTLLRTVFTLASRLVYLPSSPLLSWEFLADLSHIYPRKLTTPLLTSLATNDATKQPLETSLLALKKSLSRDLESGIDGSPRAIQTTLSRLNHLLHASPDAAAIFLAGSDFLDALVAGYRLTDPPLRRTIVTTTYLCLVGLLADGNPRFSMLSDQLYALKIHADTHRAGPLNANDSLVPELVTATPLLRQTLNKAEEADAATSALKARIAALEAYKKASASTRKPAARKRKLDKGKNVVVLDEENERFRNEMHVHRMSQISQVQDLFPDLGSGFVARLLDEYGEDTEAVIAHLLEESLPPHLADADRSEELSTHPAKTVHMEPNPTPPLIPERRNVYDDDELDQLTVETSKLHFGKRDPEKTADELLEDKSAAPGKAAILSALAAFDSDDDERDDTYDADDVGGTVDPLANEEADADREVIEEALYRAYQANPRVFAREDYARTGHDREKLRQDTGMTDDAIEGWAVLLERSPHLKRRLENKYTSFSGVQTELVSTRWQGGDESEDGGDSSAGRGGHGRPHRGRGGGRGRGRGRGGGSGNAPAESSESTEAARRRKEAHKASRANHNRRDQRARKMARGGGMVG</sequence>